<sequence>MFKRLFKKHNSRNLSKVDYWKKWELFELFDNLNEVEKLLNDIAKDKQSNELEKFRSDFIEELYEIKGDNVADFTAIWKWFMPTKEWDTFAGQNGKKIGDNIFRITDKWKRNQDFLVGTKVSLQNEFGVVLEKTEGNNLYGLIRWDTDRVNGVEDWRGLFGSFLQAGGQVINQDHEFRFINDDGTMKKASS</sequence>
<accession>A0A0E9N4Q9</accession>
<dbReference type="STRING" id="1220578.FPE01S_04_00260"/>
<evidence type="ECO:0000313" key="2">
    <source>
        <dbReference type="Proteomes" id="UP000033121"/>
    </source>
</evidence>
<dbReference type="RefSeq" id="WP_046370794.1">
    <property type="nucleotide sequence ID" value="NZ_BBWV01000004.1"/>
</dbReference>
<dbReference type="EMBL" id="BBWV01000004">
    <property type="protein sequence ID" value="GAO44783.1"/>
    <property type="molecule type" value="Genomic_DNA"/>
</dbReference>
<protein>
    <submittedName>
        <fullName evidence="1">Uncharacterized protein</fullName>
    </submittedName>
</protein>
<keyword evidence="2" id="KW-1185">Reference proteome</keyword>
<proteinExistence type="predicted"/>
<comment type="caution">
    <text evidence="1">The sequence shown here is derived from an EMBL/GenBank/DDBJ whole genome shotgun (WGS) entry which is preliminary data.</text>
</comment>
<dbReference type="OrthoDB" id="1262835at2"/>
<gene>
    <name evidence="1" type="ORF">FPE01S_04_00260</name>
</gene>
<name>A0A0E9N4Q9_9BACT</name>
<dbReference type="Proteomes" id="UP000033121">
    <property type="component" value="Unassembled WGS sequence"/>
</dbReference>
<dbReference type="AlphaFoldDB" id="A0A0E9N4Q9"/>
<reference evidence="1 2" key="1">
    <citation type="submission" date="2015-04" db="EMBL/GenBank/DDBJ databases">
        <title>Whole genome shotgun sequence of Flavihumibacter petaseus NBRC 106054.</title>
        <authorList>
            <person name="Miyazawa S."/>
            <person name="Hosoyama A."/>
            <person name="Hashimoto M."/>
            <person name="Noguchi M."/>
            <person name="Tsuchikane K."/>
            <person name="Ohji S."/>
            <person name="Yamazoe A."/>
            <person name="Ichikawa N."/>
            <person name="Kimura A."/>
            <person name="Fujita N."/>
        </authorList>
    </citation>
    <scope>NUCLEOTIDE SEQUENCE [LARGE SCALE GENOMIC DNA]</scope>
    <source>
        <strain evidence="1 2">NBRC 106054</strain>
    </source>
</reference>
<evidence type="ECO:0000313" key="1">
    <source>
        <dbReference type="EMBL" id="GAO44783.1"/>
    </source>
</evidence>
<organism evidence="1 2">
    <name type="scientific">Flavihumibacter petaseus NBRC 106054</name>
    <dbReference type="NCBI Taxonomy" id="1220578"/>
    <lineage>
        <taxon>Bacteria</taxon>
        <taxon>Pseudomonadati</taxon>
        <taxon>Bacteroidota</taxon>
        <taxon>Chitinophagia</taxon>
        <taxon>Chitinophagales</taxon>
        <taxon>Chitinophagaceae</taxon>
        <taxon>Flavihumibacter</taxon>
    </lineage>
</organism>